<dbReference type="InterPro" id="IPR036259">
    <property type="entry name" value="MFS_trans_sf"/>
</dbReference>
<evidence type="ECO:0000256" key="3">
    <source>
        <dbReference type="ARBA" id="ARBA00022692"/>
    </source>
</evidence>
<evidence type="ECO:0000256" key="2">
    <source>
        <dbReference type="ARBA" id="ARBA00005982"/>
    </source>
</evidence>
<protein>
    <submittedName>
        <fullName evidence="7">Uncharacterized protein</fullName>
    </submittedName>
</protein>
<dbReference type="PANTHER" id="PTHR11654">
    <property type="entry name" value="OLIGOPEPTIDE TRANSPORTER-RELATED"/>
    <property type="match status" value="1"/>
</dbReference>
<dbReference type="Proteomes" id="UP000030687">
    <property type="component" value="Unassembled WGS sequence"/>
</dbReference>
<feature type="transmembrane region" description="Helical" evidence="6">
    <location>
        <begin position="194"/>
        <end position="213"/>
    </location>
</feature>
<organism evidence="7 8">
    <name type="scientific">Citrus clementina</name>
    <name type="common">Clementine</name>
    <name type="synonym">Citrus deliciosa x Citrus sinensis</name>
    <dbReference type="NCBI Taxonomy" id="85681"/>
    <lineage>
        <taxon>Eukaryota</taxon>
        <taxon>Viridiplantae</taxon>
        <taxon>Streptophyta</taxon>
        <taxon>Embryophyta</taxon>
        <taxon>Tracheophyta</taxon>
        <taxon>Spermatophyta</taxon>
        <taxon>Magnoliopsida</taxon>
        <taxon>eudicotyledons</taxon>
        <taxon>Gunneridae</taxon>
        <taxon>Pentapetalae</taxon>
        <taxon>rosids</taxon>
        <taxon>malvids</taxon>
        <taxon>Sapindales</taxon>
        <taxon>Rutaceae</taxon>
        <taxon>Aurantioideae</taxon>
        <taxon>Citrus</taxon>
    </lineage>
</organism>
<dbReference type="Pfam" id="PF00854">
    <property type="entry name" value="PTR2"/>
    <property type="match status" value="1"/>
</dbReference>
<dbReference type="GO" id="GO:0016020">
    <property type="term" value="C:membrane"/>
    <property type="evidence" value="ECO:0007669"/>
    <property type="project" value="UniProtKB-SubCell"/>
</dbReference>
<sequence>LLKLKKRFITWVRYYVCFCKAAAFMSGLLISRKLVDLAVVGVLITYFSDSEYSELFTLLKAAIFTSIQDGILATLAVVAAWISCYAIRPLRILIFSTVSYILVTSRKFSKTKFELLNMIGIVLLAVGEVGAAPLLGPFLADQLREHGEEGSTENTNENQVMAQKRVWWRFAWCCGVAAAFHANNIETWENTFKFTLLFMGGSLILLLLGIPFYHSRQIPPVDRFAIIRVVKTSLKKKHLNYPLSPEQFFSNDEGNVLHLSPRIKLLRWIDKAAIIETSSTSKEQEEAGTLCTVAQVRESKYLLKLLPLWSSFIVFGLVLSAGNTFFPEQGARMISQPIIRATISYLSKKLISKFVPETKQRQAQVLRTFIGTVMSTVCCVVAWRVEVRRLEKRKQSENMSMFWLVPQFCLLGLMEGLALHGCDEYSSSHFPERMEYHVSAISSFFVGIGSIFNIFSFWQTKATWLNLDGSRLDKYYKSLTVISAVNVCYNLLLSILYIVSDQKVDSEGLQTNNTIGSDQSRQAQVLRTFIGMMMTTVCCAVAWQVEVRRLEKLKQLENMSMFWLVPQFCLLGLMEGLALHGCDEYSSSHFPERMEYHVSAISSFFVGIGSIFNIFFILANKGDLAKTLDGSRLDKYYKSLTVISAVNVCYNLLLSILYTVSDQKVDNEGLQKNN</sequence>
<feature type="transmembrane region" description="Helical" evidence="6">
    <location>
        <begin position="479"/>
        <end position="499"/>
    </location>
</feature>
<evidence type="ECO:0000256" key="4">
    <source>
        <dbReference type="ARBA" id="ARBA00022989"/>
    </source>
</evidence>
<dbReference type="GO" id="GO:0022857">
    <property type="term" value="F:transmembrane transporter activity"/>
    <property type="evidence" value="ECO:0007669"/>
    <property type="project" value="InterPro"/>
</dbReference>
<gene>
    <name evidence="7" type="ORF">CICLE_v10006436mg</name>
</gene>
<dbReference type="AlphaFoldDB" id="V4S9T4"/>
<dbReference type="EMBL" id="KI537036">
    <property type="protein sequence ID" value="ESR33696.1"/>
    <property type="molecule type" value="Genomic_DNA"/>
</dbReference>
<reference evidence="7 8" key="1">
    <citation type="submission" date="2013-10" db="EMBL/GenBank/DDBJ databases">
        <authorList>
            <consortium name="International Citrus Genome Consortium"/>
            <person name="Jenkins J."/>
            <person name="Schmutz J."/>
            <person name="Prochnik S."/>
            <person name="Rokhsar D."/>
            <person name="Gmitter F."/>
            <person name="Ollitrault P."/>
            <person name="Machado M."/>
            <person name="Talon M."/>
            <person name="Wincker P."/>
            <person name="Jaillon O."/>
            <person name="Morgante M."/>
        </authorList>
    </citation>
    <scope>NUCLEOTIDE SEQUENCE</scope>
    <source>
        <strain evidence="8">cv. Clemenules</strain>
    </source>
</reference>
<evidence type="ECO:0000313" key="7">
    <source>
        <dbReference type="EMBL" id="ESR33696.1"/>
    </source>
</evidence>
<feature type="transmembrane region" description="Helical" evidence="6">
    <location>
        <begin position="599"/>
        <end position="619"/>
    </location>
</feature>
<evidence type="ECO:0000256" key="1">
    <source>
        <dbReference type="ARBA" id="ARBA00004141"/>
    </source>
</evidence>
<feature type="transmembrane region" description="Helical" evidence="6">
    <location>
        <begin position="365"/>
        <end position="387"/>
    </location>
</feature>
<evidence type="ECO:0000256" key="6">
    <source>
        <dbReference type="SAM" id="Phobius"/>
    </source>
</evidence>
<keyword evidence="3 6" id="KW-0812">Transmembrane</keyword>
<dbReference type="OMA" id="HGCDEYS"/>
<feature type="transmembrane region" description="Helical" evidence="6">
    <location>
        <begin position="305"/>
        <end position="326"/>
    </location>
</feature>
<proteinExistence type="inferred from homology"/>
<dbReference type="Gene3D" id="1.20.1250.20">
    <property type="entry name" value="MFS general substrate transporter like domains"/>
    <property type="match status" value="2"/>
</dbReference>
<comment type="similarity">
    <text evidence="2">Belongs to the major facilitator superfamily. Proton-dependent oligopeptide transporter (POT/PTR) (TC 2.A.17) family.</text>
</comment>
<name>V4S9T4_CITCL</name>
<comment type="subcellular location">
    <subcellularLocation>
        <location evidence="1">Membrane</location>
        <topology evidence="1">Multi-pass membrane protein</topology>
    </subcellularLocation>
</comment>
<feature type="transmembrane region" description="Helical" evidence="6">
    <location>
        <begin position="640"/>
        <end position="660"/>
    </location>
</feature>
<accession>V4S9T4</accession>
<dbReference type="SUPFAM" id="SSF103473">
    <property type="entry name" value="MFS general substrate transporter"/>
    <property type="match status" value="1"/>
</dbReference>
<dbReference type="InParanoid" id="V4S9T4"/>
<keyword evidence="5 6" id="KW-0472">Membrane</keyword>
<feature type="transmembrane region" description="Helical" evidence="6">
    <location>
        <begin position="115"/>
        <end position="135"/>
    </location>
</feature>
<evidence type="ECO:0000313" key="8">
    <source>
        <dbReference type="Proteomes" id="UP000030687"/>
    </source>
</evidence>
<keyword evidence="8" id="KW-1185">Reference proteome</keyword>
<dbReference type="eggNOG" id="KOG1237">
    <property type="taxonomic scope" value="Eukaryota"/>
</dbReference>
<evidence type="ECO:0000256" key="5">
    <source>
        <dbReference type="ARBA" id="ARBA00023136"/>
    </source>
</evidence>
<dbReference type="InterPro" id="IPR000109">
    <property type="entry name" value="POT_fam"/>
</dbReference>
<feature type="transmembrane region" description="Helical" evidence="6">
    <location>
        <begin position="559"/>
        <end position="579"/>
    </location>
</feature>
<feature type="transmembrane region" description="Helical" evidence="6">
    <location>
        <begin position="12"/>
        <end position="35"/>
    </location>
</feature>
<feature type="transmembrane region" description="Helical" evidence="6">
    <location>
        <begin position="438"/>
        <end position="458"/>
    </location>
</feature>
<feature type="non-terminal residue" evidence="7">
    <location>
        <position position="1"/>
    </location>
</feature>
<dbReference type="KEGG" id="cic:CICLE_v10006436mg"/>
<feature type="transmembrane region" description="Helical" evidence="6">
    <location>
        <begin position="529"/>
        <end position="547"/>
    </location>
</feature>
<keyword evidence="4 6" id="KW-1133">Transmembrane helix</keyword>
<feature type="transmembrane region" description="Helical" evidence="6">
    <location>
        <begin position="399"/>
        <end position="418"/>
    </location>
</feature>